<evidence type="ECO:0000313" key="2">
    <source>
        <dbReference type="EMBL" id="PVU90317.1"/>
    </source>
</evidence>
<feature type="region of interest" description="Disordered" evidence="1">
    <location>
        <begin position="333"/>
        <end position="354"/>
    </location>
</feature>
<dbReference type="AlphaFoldDB" id="A0A2T9YD96"/>
<evidence type="ECO:0000256" key="1">
    <source>
        <dbReference type="SAM" id="MobiDB-lite"/>
    </source>
</evidence>
<reference evidence="2 3" key="1">
    <citation type="journal article" date="2018" name="MBio">
        <title>Comparative Genomics Reveals the Core Gene Toolbox for the Fungus-Insect Symbiosis.</title>
        <authorList>
            <person name="Wang Y."/>
            <person name="Stata M."/>
            <person name="Wang W."/>
            <person name="Stajich J.E."/>
            <person name="White M.M."/>
            <person name="Moncalvo J.M."/>
        </authorList>
    </citation>
    <scope>NUCLEOTIDE SEQUENCE [LARGE SCALE GENOMIC DNA]</scope>
    <source>
        <strain evidence="2 3">SWE-8-4</strain>
    </source>
</reference>
<keyword evidence="3" id="KW-1185">Reference proteome</keyword>
<accession>A0A2T9YD96</accession>
<protein>
    <submittedName>
        <fullName evidence="2">Uncharacterized protein</fullName>
    </submittedName>
</protein>
<proteinExistence type="predicted"/>
<dbReference type="Proteomes" id="UP000245383">
    <property type="component" value="Unassembled WGS sequence"/>
</dbReference>
<comment type="caution">
    <text evidence="2">The sequence shown here is derived from an EMBL/GenBank/DDBJ whole genome shotgun (WGS) entry which is preliminary data.</text>
</comment>
<dbReference type="OrthoDB" id="10378232at2759"/>
<organism evidence="2 3">
    <name type="scientific">Smittium simulii</name>
    <dbReference type="NCBI Taxonomy" id="133385"/>
    <lineage>
        <taxon>Eukaryota</taxon>
        <taxon>Fungi</taxon>
        <taxon>Fungi incertae sedis</taxon>
        <taxon>Zoopagomycota</taxon>
        <taxon>Kickxellomycotina</taxon>
        <taxon>Harpellomycetes</taxon>
        <taxon>Harpellales</taxon>
        <taxon>Legeriomycetaceae</taxon>
        <taxon>Smittium</taxon>
    </lineage>
</organism>
<dbReference type="EMBL" id="MBFR01000265">
    <property type="protein sequence ID" value="PVU90317.1"/>
    <property type="molecule type" value="Genomic_DNA"/>
</dbReference>
<sequence>MRADYIYKHLNPNGVGSLDNSDIDRVMIKEAKLQILLHLYVLSDHTSISNELKTTSLSEESFSEYENTVISTLNYYFDQLCIYSSLDFLNDHNNAQQTVSKDATEDFLNSLPVLRFRKKLGPLIDSLYEKNGFILPVVNGTFDEESPFLNSNIFEHKLYDEYKSTSKEILADSEVNYKAQRSLNTKRKGTPKKISNSLTSSTTEFLISPSRSRKIKTHSKIHEGISSTVQTSHNLGLESSRSVISNKKLARHSSSNIQRFKSLNNVKYNDLNSINHKKNLSTSMSIGSGLFNLNKLNSREKYPINIAGRRSSERVVSSLKQKLKSEVYFSTNSKSPNLNKESTPTNKLKNTTAEIPSNPFLNSSVSINNYNATRILTSGLQLAESKNSSAKLSSRNLSAPGAKIEAFEVQETTINRSLRRKERFSTTSFLQKISNSSTSNIDSESFGKTNEATIPFRMAQEKSKSLNNRSISNILGKRRFKRKGKFNKF</sequence>
<evidence type="ECO:0000313" key="3">
    <source>
        <dbReference type="Proteomes" id="UP000245383"/>
    </source>
</evidence>
<gene>
    <name evidence="2" type="ORF">BB561_004933</name>
</gene>
<name>A0A2T9YD96_9FUNG</name>